<sequence>MNKLIDILEKSKKYLEDNKAENPRIETELILSQVLNLDRIMLYAYFDRILTDDEMSEIRTLLKNKISSEGTSEKNEDISMKTLMDQSIKYLENHQIEEARLTVELIFSHVLSIDRMMLFTKYTMQPEEEKKNKIRNLLKLRAKDKIPLQYLLNEEEFYGRPFYINKGVLIPRNETEIVVERALQELKDTAAPNILDIGAGSGVISITIAKEKPDSKILGIDISDNALEIANKNKGLLKADNVKFLKSNLFQEVNYHSFDMIISNPPYIPKSEYETLSDDVRMHEPEEALTAENEGLFFYYEISKNASDYLKNGGRLIFECGYNQAEIIESIMKETGYKNIEIFKDLNGINRGITGIFLKEE</sequence>
<reference evidence="8 9" key="2">
    <citation type="journal article" date="2010" name="Stand. Genomic Sci.">
        <title>Complete genome sequence of Sebaldella termitidis type strain (NCTC 11300).</title>
        <authorList>
            <person name="Harmon-Smith M."/>
            <person name="Celia L."/>
            <person name="Chertkov O."/>
            <person name="Lapidus A."/>
            <person name="Copeland A."/>
            <person name="Glavina Del Rio T."/>
            <person name="Nolan M."/>
            <person name="Lucas S."/>
            <person name="Tice H."/>
            <person name="Cheng J.F."/>
            <person name="Han C."/>
            <person name="Detter J.C."/>
            <person name="Bruce D."/>
            <person name="Goodwin L."/>
            <person name="Pitluck S."/>
            <person name="Pati A."/>
            <person name="Liolios K."/>
            <person name="Ivanova N."/>
            <person name="Mavromatis K."/>
            <person name="Mikhailova N."/>
            <person name="Chen A."/>
            <person name="Palaniappan K."/>
            <person name="Land M."/>
            <person name="Hauser L."/>
            <person name="Chang Y.J."/>
            <person name="Jeffries C.D."/>
            <person name="Brettin T."/>
            <person name="Goker M."/>
            <person name="Beck B."/>
            <person name="Bristow J."/>
            <person name="Eisen J.A."/>
            <person name="Markowitz V."/>
            <person name="Hugenholtz P."/>
            <person name="Kyrpides N.C."/>
            <person name="Klenk H.P."/>
            <person name="Chen F."/>
        </authorList>
    </citation>
    <scope>NUCLEOTIDE SEQUENCE [LARGE SCALE GENOMIC DNA]</scope>
    <source>
        <strain evidence="9">ATCC 33386 / NCTC 11300</strain>
    </source>
</reference>
<comment type="catalytic activity">
    <reaction evidence="4 5">
        <text>L-glutaminyl-[peptide chain release factor] + S-adenosyl-L-methionine = N(5)-methyl-L-glutaminyl-[peptide chain release factor] + S-adenosyl-L-homocysteine + H(+)</text>
        <dbReference type="Rhea" id="RHEA:42896"/>
        <dbReference type="Rhea" id="RHEA-COMP:10271"/>
        <dbReference type="Rhea" id="RHEA-COMP:10272"/>
        <dbReference type="ChEBI" id="CHEBI:15378"/>
        <dbReference type="ChEBI" id="CHEBI:30011"/>
        <dbReference type="ChEBI" id="CHEBI:57856"/>
        <dbReference type="ChEBI" id="CHEBI:59789"/>
        <dbReference type="ChEBI" id="CHEBI:61891"/>
        <dbReference type="EC" id="2.1.1.297"/>
    </reaction>
</comment>
<protein>
    <recommendedName>
        <fullName evidence="5">Release factor glutamine methyltransferase</fullName>
        <shortName evidence="5">RF MTase</shortName>
        <ecNumber evidence="5">2.1.1.297</ecNumber>
    </recommendedName>
    <alternativeName>
        <fullName evidence="5">N5-glutamine methyltransferase PrmC</fullName>
    </alternativeName>
    <alternativeName>
        <fullName evidence="5">Protein-(glutamine-N5) MTase PrmC</fullName>
    </alternativeName>
    <alternativeName>
        <fullName evidence="5">Protein-glutamine N-methyltransferase PrmC</fullName>
    </alternativeName>
</protein>
<evidence type="ECO:0000256" key="5">
    <source>
        <dbReference type="HAMAP-Rule" id="MF_02126"/>
    </source>
</evidence>
<dbReference type="PROSITE" id="PS00092">
    <property type="entry name" value="N6_MTASE"/>
    <property type="match status" value="1"/>
</dbReference>
<dbReference type="EC" id="2.1.1.297" evidence="5"/>
<evidence type="ECO:0000256" key="3">
    <source>
        <dbReference type="ARBA" id="ARBA00022691"/>
    </source>
</evidence>
<keyword evidence="3 5" id="KW-0949">S-adenosyl-L-methionine</keyword>
<gene>
    <name evidence="5" type="primary">prmC</name>
    <name evidence="8" type="ordered locus">Sterm_2448</name>
</gene>
<evidence type="ECO:0000256" key="1">
    <source>
        <dbReference type="ARBA" id="ARBA00022603"/>
    </source>
</evidence>
<dbReference type="InterPro" id="IPR019874">
    <property type="entry name" value="RF_methyltr_PrmC"/>
</dbReference>
<dbReference type="RefSeq" id="WP_012861895.1">
    <property type="nucleotide sequence ID" value="NC_013517.1"/>
</dbReference>
<dbReference type="Pfam" id="PF13847">
    <property type="entry name" value="Methyltransf_31"/>
    <property type="match status" value="1"/>
</dbReference>
<dbReference type="HAMAP" id="MF_02126">
    <property type="entry name" value="RF_methyltr_PrmC"/>
    <property type="match status" value="1"/>
</dbReference>
<dbReference type="InterPro" id="IPR004556">
    <property type="entry name" value="HemK-like"/>
</dbReference>
<dbReference type="NCBIfam" id="TIGR00536">
    <property type="entry name" value="hemK_fam"/>
    <property type="match status" value="1"/>
</dbReference>
<keyword evidence="2 5" id="KW-0808">Transferase</keyword>
<dbReference type="GO" id="GO:0032259">
    <property type="term" value="P:methylation"/>
    <property type="evidence" value="ECO:0007669"/>
    <property type="project" value="UniProtKB-KW"/>
</dbReference>
<dbReference type="FunFam" id="3.40.50.150:FF:000053">
    <property type="entry name" value="Release factor glutamine methyltransferase"/>
    <property type="match status" value="1"/>
</dbReference>
<accession>D1ALF8</accession>
<reference evidence="9" key="1">
    <citation type="submission" date="2009-09" db="EMBL/GenBank/DDBJ databases">
        <title>The complete chromosome of Sebaldella termitidis ATCC 33386.</title>
        <authorList>
            <consortium name="US DOE Joint Genome Institute (JGI-PGF)"/>
            <person name="Lucas S."/>
            <person name="Copeland A."/>
            <person name="Lapidus A."/>
            <person name="Glavina del Rio T."/>
            <person name="Dalin E."/>
            <person name="Tice H."/>
            <person name="Bruce D."/>
            <person name="Goodwin L."/>
            <person name="Pitluck S."/>
            <person name="Kyrpides N."/>
            <person name="Mavromatis K."/>
            <person name="Ivanova N."/>
            <person name="Mikhailova N."/>
            <person name="Sims D."/>
            <person name="Meincke L."/>
            <person name="Brettin T."/>
            <person name="Detter J.C."/>
            <person name="Han C."/>
            <person name="Larimer F."/>
            <person name="Land M."/>
            <person name="Hauser L."/>
            <person name="Markowitz V."/>
            <person name="Cheng J.F."/>
            <person name="Hugenholtz P."/>
            <person name="Woyke T."/>
            <person name="Wu D."/>
            <person name="Eisen J.A."/>
        </authorList>
    </citation>
    <scope>NUCLEOTIDE SEQUENCE [LARGE SCALE GENOMIC DNA]</scope>
    <source>
        <strain evidence="9">ATCC 33386 / NCTC 11300</strain>
    </source>
</reference>
<dbReference type="InterPro" id="IPR040758">
    <property type="entry name" value="PrmC_N"/>
</dbReference>
<dbReference type="eggNOG" id="COG2890">
    <property type="taxonomic scope" value="Bacteria"/>
</dbReference>
<dbReference type="KEGG" id="str:Sterm_2448"/>
<dbReference type="InterPro" id="IPR050320">
    <property type="entry name" value="N5-glutamine_MTase"/>
</dbReference>
<dbReference type="InterPro" id="IPR002052">
    <property type="entry name" value="DNA_methylase_N6_adenine_CS"/>
</dbReference>
<dbReference type="EMBL" id="CP001739">
    <property type="protein sequence ID" value="ACZ09301.1"/>
    <property type="molecule type" value="Genomic_DNA"/>
</dbReference>
<dbReference type="InterPro" id="IPR025714">
    <property type="entry name" value="Methyltranfer_dom"/>
</dbReference>
<feature type="domain" description="Methyltransferase" evidence="6">
    <location>
        <begin position="193"/>
        <end position="339"/>
    </location>
</feature>
<dbReference type="Proteomes" id="UP000000845">
    <property type="component" value="Chromosome"/>
</dbReference>
<dbReference type="Gene3D" id="3.40.50.150">
    <property type="entry name" value="Vaccinia Virus protein VP39"/>
    <property type="match status" value="1"/>
</dbReference>
<comment type="function">
    <text evidence="5">Methylates the class 1 translation termination release factors RF1/PrfA and RF2/PrfB on the glutamine residue of the universally conserved GGQ motif.</text>
</comment>
<organism evidence="8 9">
    <name type="scientific">Sebaldella termitidis (strain ATCC 33386 / NCTC 11300)</name>
    <dbReference type="NCBI Taxonomy" id="526218"/>
    <lineage>
        <taxon>Bacteria</taxon>
        <taxon>Fusobacteriati</taxon>
        <taxon>Fusobacteriota</taxon>
        <taxon>Fusobacteriia</taxon>
        <taxon>Fusobacteriales</taxon>
        <taxon>Leptotrichiaceae</taxon>
        <taxon>Sebaldella</taxon>
    </lineage>
</organism>
<dbReference type="CDD" id="cd02440">
    <property type="entry name" value="AdoMet_MTases"/>
    <property type="match status" value="1"/>
</dbReference>
<feature type="binding site" evidence="5">
    <location>
        <begin position="264"/>
        <end position="267"/>
    </location>
    <ligand>
        <name>substrate</name>
    </ligand>
</feature>
<comment type="caution">
    <text evidence="5">Lacks conserved residue(s) required for the propagation of feature annotation.</text>
</comment>
<dbReference type="AlphaFoldDB" id="D1ALF8"/>
<feature type="binding site" evidence="5">
    <location>
        <begin position="198"/>
        <end position="202"/>
    </location>
    <ligand>
        <name>S-adenosyl-L-methionine</name>
        <dbReference type="ChEBI" id="CHEBI:59789"/>
    </ligand>
</feature>
<dbReference type="PANTHER" id="PTHR18895:SF74">
    <property type="entry name" value="MTRF1L RELEASE FACTOR GLUTAMINE METHYLTRANSFERASE"/>
    <property type="match status" value="1"/>
</dbReference>
<evidence type="ECO:0000259" key="7">
    <source>
        <dbReference type="Pfam" id="PF17827"/>
    </source>
</evidence>
<dbReference type="InterPro" id="IPR029063">
    <property type="entry name" value="SAM-dependent_MTases_sf"/>
</dbReference>
<keyword evidence="1 5" id="KW-0489">Methyltransferase</keyword>
<dbReference type="GO" id="GO:0003676">
    <property type="term" value="F:nucleic acid binding"/>
    <property type="evidence" value="ECO:0007669"/>
    <property type="project" value="InterPro"/>
</dbReference>
<dbReference type="Gene3D" id="1.10.8.10">
    <property type="entry name" value="DNA helicase RuvA subunit, C-terminal domain"/>
    <property type="match status" value="2"/>
</dbReference>
<evidence type="ECO:0000256" key="4">
    <source>
        <dbReference type="ARBA" id="ARBA00048391"/>
    </source>
</evidence>
<dbReference type="Pfam" id="PF17827">
    <property type="entry name" value="PrmC_N"/>
    <property type="match status" value="2"/>
</dbReference>
<feature type="binding site" evidence="5">
    <location>
        <position position="264"/>
    </location>
    <ligand>
        <name>S-adenosyl-L-methionine</name>
        <dbReference type="ChEBI" id="CHEBI:59789"/>
    </ligand>
</feature>
<evidence type="ECO:0000313" key="8">
    <source>
        <dbReference type="EMBL" id="ACZ09301.1"/>
    </source>
</evidence>
<evidence type="ECO:0000256" key="2">
    <source>
        <dbReference type="ARBA" id="ARBA00022679"/>
    </source>
</evidence>
<name>D1ALF8_SEBTE</name>
<feature type="binding site" evidence="5">
    <location>
        <position position="221"/>
    </location>
    <ligand>
        <name>S-adenosyl-L-methionine</name>
        <dbReference type="ChEBI" id="CHEBI:59789"/>
    </ligand>
</feature>
<dbReference type="STRING" id="526218.Sterm_2448"/>
<feature type="domain" description="Release factor glutamine methyltransferase N-terminal" evidence="7">
    <location>
        <begin position="7"/>
        <end position="63"/>
    </location>
</feature>
<dbReference type="PANTHER" id="PTHR18895">
    <property type="entry name" value="HEMK METHYLTRANSFERASE"/>
    <property type="match status" value="1"/>
</dbReference>
<dbReference type="GO" id="GO:0102559">
    <property type="term" value="F:peptide chain release factor N(5)-glutamine methyltransferase activity"/>
    <property type="evidence" value="ECO:0007669"/>
    <property type="project" value="UniProtKB-EC"/>
</dbReference>
<dbReference type="SUPFAM" id="SSF53335">
    <property type="entry name" value="S-adenosyl-L-methionine-dependent methyltransferases"/>
    <property type="match status" value="1"/>
</dbReference>
<keyword evidence="9" id="KW-1185">Reference proteome</keyword>
<evidence type="ECO:0000259" key="6">
    <source>
        <dbReference type="Pfam" id="PF13847"/>
    </source>
</evidence>
<feature type="domain" description="Release factor glutamine methyltransferase N-terminal" evidence="7">
    <location>
        <begin position="84"/>
        <end position="152"/>
    </location>
</feature>
<evidence type="ECO:0000313" key="9">
    <source>
        <dbReference type="Proteomes" id="UP000000845"/>
    </source>
</evidence>
<comment type="similarity">
    <text evidence="5">Belongs to the protein N5-glutamine methyltransferase family. PrmC subfamily.</text>
</comment>
<dbReference type="HOGENOM" id="CLU_018398_3_1_0"/>
<dbReference type="NCBIfam" id="TIGR03534">
    <property type="entry name" value="RF_mod_PrmC"/>
    <property type="match status" value="1"/>
</dbReference>
<proteinExistence type="inferred from homology"/>